<name>D1W2G9_9BACT</name>
<gene>
    <name evidence="1" type="ORF">HMPREF0650_1788</name>
</gene>
<evidence type="ECO:0000313" key="2">
    <source>
        <dbReference type="Proteomes" id="UP000005283"/>
    </source>
</evidence>
<reference evidence="1 2" key="1">
    <citation type="submission" date="2009-12" db="EMBL/GenBank/DDBJ databases">
        <title>Genome Sequence of Prevotella buccalis ATCC 35310.</title>
        <authorList>
            <person name="Durkin A.S."/>
            <person name="Madupu R."/>
            <person name="Torralba M."/>
            <person name="Methe B."/>
            <person name="Sutton G."/>
            <person name="Strausberg R.L."/>
            <person name="Nelson K.E."/>
        </authorList>
    </citation>
    <scope>NUCLEOTIDE SEQUENCE [LARGE SCALE GENOMIC DNA]</scope>
    <source>
        <strain evidence="1 2">ATCC 35310</strain>
    </source>
</reference>
<proteinExistence type="predicted"/>
<sequence length="83" mass="9678">MFDFWEDAFGDVNGIKSDTIIVFILDGKARTLPAKEISQTIIQRYDIGLKDLQRTNWLLTYPPSESMKDIKMWQPYGSSIKYQ</sequence>
<accession>D1W2G9</accession>
<dbReference type="AlphaFoldDB" id="D1W2G9"/>
<dbReference type="EMBL" id="ADEG01000004">
    <property type="protein sequence ID" value="EFA93246.1"/>
    <property type="molecule type" value="Genomic_DNA"/>
</dbReference>
<comment type="caution">
    <text evidence="1">The sequence shown here is derived from an EMBL/GenBank/DDBJ whole genome shotgun (WGS) entry which is preliminary data.</text>
</comment>
<evidence type="ECO:0000313" key="1">
    <source>
        <dbReference type="EMBL" id="EFA93246.1"/>
    </source>
</evidence>
<protein>
    <submittedName>
        <fullName evidence="1">Uncharacterized protein</fullName>
    </submittedName>
</protein>
<keyword evidence="2" id="KW-1185">Reference proteome</keyword>
<dbReference type="Proteomes" id="UP000005283">
    <property type="component" value="Unassembled WGS sequence"/>
</dbReference>
<organism evidence="1 2">
    <name type="scientific">Hoylesella buccalis ATCC 35310</name>
    <dbReference type="NCBI Taxonomy" id="679190"/>
    <lineage>
        <taxon>Bacteria</taxon>
        <taxon>Pseudomonadati</taxon>
        <taxon>Bacteroidota</taxon>
        <taxon>Bacteroidia</taxon>
        <taxon>Bacteroidales</taxon>
        <taxon>Prevotellaceae</taxon>
        <taxon>Hoylesella</taxon>
    </lineage>
</organism>